<dbReference type="eggNOG" id="ENOG502Z7U5">
    <property type="taxonomic scope" value="Bacteria"/>
</dbReference>
<protein>
    <recommendedName>
        <fullName evidence="3">Carboxypeptidase regulatory-like domain-containing protein</fullName>
    </recommendedName>
</protein>
<evidence type="ECO:0008006" key="3">
    <source>
        <dbReference type="Google" id="ProtNLM"/>
    </source>
</evidence>
<evidence type="ECO:0000313" key="2">
    <source>
        <dbReference type="Proteomes" id="UP000000639"/>
    </source>
</evidence>
<gene>
    <name evidence="1" type="ordered locus">Ping_3080</name>
</gene>
<dbReference type="KEGG" id="pin:Ping_3080"/>
<name>A1SZ64_PSYIN</name>
<accession>A1SZ64</accession>
<sequence length="611" mass="67716">MTKYIFKGKLRAYICKECLDVLANVQVRIYRHRSDQDVSGLVAAESKHTFVVLSDDDVKAKEQYLIAEARTDQNGEFTVQINAEKNKYSGEAFEVDVRMTTMPGRDPDAKPIPVQFAITSLEPEWTQQDKQYTTAYWDYIISSRHWCYLLAYYDVWVICGKFVTCEGKKPLPGAIIRAFDSDWVQHDSLGETTTDFNGRFRIYYTSATFKKTPFSPLINIELTGGPDLFFQAEFGGSLVINESSLAGRKPGRENVGHCVCIELCTDKIVPPDADEIPHWERVEDLEVDTDFSPEGYGGASSLVMHDCIELFGNMPLKNTANNKALKYRFLIAPWTWPGAEDPAVIPPNAPADGDLVPVKSICTTKVGYIYYTDANGDPRSAPVNLNSSNLDGDGCITLLGTLVKVDMHDGTMADKAVTEENFVGAYLLMQLNSIAYTPAPYSPNEYLGLAAAGSAVAVVDRAPIRRFKLRFQVYDDGQAVNQIANNKTLNALVIDNSPVKYALNLTELAGDLCNKVTNDVHILYTIDHPHLSYFNITIENNSGIVHSAPPLPNGAFSGNFFFRGGESGAAGFPVIVSGDPVCAYAVKLSWATRHYHSNRGYNMHTQILYCK</sequence>
<keyword evidence="2" id="KW-1185">Reference proteome</keyword>
<dbReference type="Proteomes" id="UP000000639">
    <property type="component" value="Chromosome"/>
</dbReference>
<dbReference type="OrthoDB" id="9800582at2"/>
<organism evidence="1 2">
    <name type="scientific">Psychromonas ingrahamii (strain DSM 17664 / CCUG 51855 / 37)</name>
    <dbReference type="NCBI Taxonomy" id="357804"/>
    <lineage>
        <taxon>Bacteria</taxon>
        <taxon>Pseudomonadati</taxon>
        <taxon>Pseudomonadota</taxon>
        <taxon>Gammaproteobacteria</taxon>
        <taxon>Alteromonadales</taxon>
        <taxon>Psychromonadaceae</taxon>
        <taxon>Psychromonas</taxon>
    </lineage>
</organism>
<dbReference type="HOGENOM" id="CLU_443993_0_0_6"/>
<dbReference type="RefSeq" id="WP_011771333.1">
    <property type="nucleotide sequence ID" value="NC_008709.1"/>
</dbReference>
<dbReference type="AlphaFoldDB" id="A1SZ64"/>
<reference evidence="1 2" key="1">
    <citation type="submission" date="2007-01" db="EMBL/GenBank/DDBJ databases">
        <title>Complete sequence of Psychromonas ingrahamii 37.</title>
        <authorList>
            <consortium name="US DOE Joint Genome Institute"/>
            <person name="Copeland A."/>
            <person name="Lucas S."/>
            <person name="Lapidus A."/>
            <person name="Barry K."/>
            <person name="Detter J.C."/>
            <person name="Glavina del Rio T."/>
            <person name="Hammon N."/>
            <person name="Israni S."/>
            <person name="Dalin E."/>
            <person name="Tice H."/>
            <person name="Pitluck S."/>
            <person name="Thompson L.S."/>
            <person name="Brettin T."/>
            <person name="Bruce D."/>
            <person name="Han C."/>
            <person name="Tapia R."/>
            <person name="Schmutz J."/>
            <person name="Larimer F."/>
            <person name="Land M."/>
            <person name="Hauser L."/>
            <person name="Kyrpides N."/>
            <person name="Ivanova N."/>
            <person name="Staley J."/>
            <person name="Richardson P."/>
        </authorList>
    </citation>
    <scope>NUCLEOTIDE SEQUENCE [LARGE SCALE GENOMIC DNA]</scope>
    <source>
        <strain evidence="1 2">37</strain>
    </source>
</reference>
<evidence type="ECO:0000313" key="1">
    <source>
        <dbReference type="EMBL" id="ABM04779.1"/>
    </source>
</evidence>
<proteinExistence type="predicted"/>
<dbReference type="EMBL" id="CP000510">
    <property type="protein sequence ID" value="ABM04779.1"/>
    <property type="molecule type" value="Genomic_DNA"/>
</dbReference>